<dbReference type="AlphaFoldDB" id="A0A937XI38"/>
<evidence type="ECO:0000313" key="2">
    <source>
        <dbReference type="EMBL" id="MBM3331794.1"/>
    </source>
</evidence>
<dbReference type="SUPFAM" id="SSF50998">
    <property type="entry name" value="Quinoprotein alcohol dehydrogenase-like"/>
    <property type="match status" value="2"/>
</dbReference>
<dbReference type="Proteomes" id="UP000779900">
    <property type="component" value="Unassembled WGS sequence"/>
</dbReference>
<dbReference type="PANTHER" id="PTHR34512:SF30">
    <property type="entry name" value="OUTER MEMBRANE PROTEIN ASSEMBLY FACTOR BAMB"/>
    <property type="match status" value="1"/>
</dbReference>
<dbReference type="InterPro" id="IPR002372">
    <property type="entry name" value="PQQ_rpt_dom"/>
</dbReference>
<dbReference type="EMBL" id="VGIR01000044">
    <property type="protein sequence ID" value="MBM3331794.1"/>
    <property type="molecule type" value="Genomic_DNA"/>
</dbReference>
<evidence type="ECO:0000259" key="1">
    <source>
        <dbReference type="Pfam" id="PF13360"/>
    </source>
</evidence>
<proteinExistence type="predicted"/>
<gene>
    <name evidence="2" type="ORF">FJY68_08090</name>
</gene>
<organism evidence="2 3">
    <name type="scientific">candidate division WOR-3 bacterium</name>
    <dbReference type="NCBI Taxonomy" id="2052148"/>
    <lineage>
        <taxon>Bacteria</taxon>
        <taxon>Bacteria division WOR-3</taxon>
    </lineage>
</organism>
<comment type="caution">
    <text evidence="2">The sequence shown here is derived from an EMBL/GenBank/DDBJ whole genome shotgun (WGS) entry which is preliminary data.</text>
</comment>
<name>A0A937XI38_UNCW3</name>
<dbReference type="PANTHER" id="PTHR34512">
    <property type="entry name" value="CELL SURFACE PROTEIN"/>
    <property type="match status" value="1"/>
</dbReference>
<accession>A0A937XI38</accession>
<dbReference type="SMART" id="SM00564">
    <property type="entry name" value="PQQ"/>
    <property type="match status" value="5"/>
</dbReference>
<dbReference type="InterPro" id="IPR011047">
    <property type="entry name" value="Quinoprotein_ADH-like_sf"/>
</dbReference>
<feature type="domain" description="Pyrrolo-quinoline quinone repeat" evidence="1">
    <location>
        <begin position="437"/>
        <end position="533"/>
    </location>
</feature>
<dbReference type="Pfam" id="PF13360">
    <property type="entry name" value="PQQ_2"/>
    <property type="match status" value="1"/>
</dbReference>
<protein>
    <submittedName>
        <fullName evidence="2">PQQ-like beta-propeller repeat protein</fullName>
    </submittedName>
</protein>
<dbReference type="Gene3D" id="2.130.10.10">
    <property type="entry name" value="YVTN repeat-like/Quinoprotein amine dehydrogenase"/>
    <property type="match status" value="1"/>
</dbReference>
<dbReference type="Gene3D" id="2.40.10.480">
    <property type="match status" value="1"/>
</dbReference>
<dbReference type="InterPro" id="IPR015943">
    <property type="entry name" value="WD40/YVTN_repeat-like_dom_sf"/>
</dbReference>
<evidence type="ECO:0000313" key="3">
    <source>
        <dbReference type="Proteomes" id="UP000779900"/>
    </source>
</evidence>
<dbReference type="Gene3D" id="2.40.128.630">
    <property type="match status" value="1"/>
</dbReference>
<reference evidence="2" key="1">
    <citation type="submission" date="2019-03" db="EMBL/GenBank/DDBJ databases">
        <title>Lake Tanganyika Metagenome-Assembled Genomes (MAGs).</title>
        <authorList>
            <person name="Tran P."/>
        </authorList>
    </citation>
    <scope>NUCLEOTIDE SEQUENCE</scope>
    <source>
        <strain evidence="2">K_DeepCast_150m_m2_040</strain>
    </source>
</reference>
<sequence length="612" mass="65075">MDWKRTAATALLAVVVVLCLTGCPIRPPKTPGAPWGADSTWTGAAYTCSVVTTVSKGSIRYVMDWQDAVDTGDVAYLSEETAAVSHEWSAAGTYEVKAQAILDANPSKASEFSPALTVKVNPNNAPVVDSVLIPPVAVKDAETYITVYGSDPDGDDIRAIVKWSASSDTATELMPSPGGFAVSHVFTRVETADVIVRFQDWKGTKSAPETVYIAVGNEGGVKWWWRDPEGGTMSTSALVANDGDHEVVMGFSWGNSMFYSLRASNKALRSSTTTRWADQDFVSDPALSGGHVIVSSDEGEVYALALKGLSRAWRWPDIADEPLEPYIQFGAAAVNGSDLYLGRETDADSIDRLYKFTDAGGSVTPGPTYSLGGTTVVDAPVIDADGSVYFGTDSGYLVKIDADLSSPLWRLSLEPIGEVYGPVVGGDGTVYCGTDSSRLYAVNPDGSIRWTVTLDGVAARPAIGQSALFVGTEQGTVYSLDPNTGTTNWQQTLVQAFGFFTTPIVAANGYVYFQDDNDVLYCRKQTDGAKVWTCDCNYYLPDGGRKAGRARPGKGTLGLLDGLPNPSITSTGNIIVVGASALFCVAGYADGPLDPSAAWPKWQKDLSNTGKR</sequence>
<dbReference type="InterPro" id="IPR018391">
    <property type="entry name" value="PQQ_b-propeller_rpt"/>
</dbReference>